<comment type="caution">
    <text evidence="6">The sequence shown here is derived from an EMBL/GenBank/DDBJ whole genome shotgun (WGS) entry which is preliminary data.</text>
</comment>
<keyword evidence="3" id="KW-0511">Multifunctional enzyme</keyword>
<evidence type="ECO:0000256" key="2">
    <source>
        <dbReference type="ARBA" id="ARBA00022679"/>
    </source>
</evidence>
<dbReference type="Pfam" id="PF08990">
    <property type="entry name" value="Docking"/>
    <property type="match status" value="1"/>
</dbReference>
<dbReference type="EMBL" id="JAAKZX010000443">
    <property type="protein sequence ID" value="NGO49472.1"/>
    <property type="molecule type" value="Genomic_DNA"/>
</dbReference>
<accession>A0ABX0EB25</accession>
<reference evidence="6 7" key="1">
    <citation type="submission" date="2020-02" db="EMBL/GenBank/DDBJ databases">
        <title>Whole-genome analyses of novel actinobacteria.</title>
        <authorList>
            <person name="Sahin N."/>
            <person name="Tokatli A."/>
        </authorList>
    </citation>
    <scope>NUCLEOTIDE SEQUENCE [LARGE SCALE GENOMIC DNA]</scope>
    <source>
        <strain evidence="6 7">YC419</strain>
    </source>
</reference>
<keyword evidence="2" id="KW-0808">Transferase</keyword>
<evidence type="ECO:0000256" key="4">
    <source>
        <dbReference type="ARBA" id="ARBA00023315"/>
    </source>
</evidence>
<feature type="non-terminal residue" evidence="6">
    <location>
        <position position="399"/>
    </location>
</feature>
<name>A0ABX0EB25_9ACTN</name>
<evidence type="ECO:0000256" key="1">
    <source>
        <dbReference type="ARBA" id="ARBA00001957"/>
    </source>
</evidence>
<keyword evidence="4" id="KW-0012">Acyltransferase</keyword>
<dbReference type="SMART" id="SM00825">
    <property type="entry name" value="PKS_KS"/>
    <property type="match status" value="1"/>
</dbReference>
<dbReference type="PROSITE" id="PS00606">
    <property type="entry name" value="KS3_1"/>
    <property type="match status" value="1"/>
</dbReference>
<dbReference type="InterPro" id="IPR020841">
    <property type="entry name" value="PKS_Beta-ketoAc_synthase_dom"/>
</dbReference>
<dbReference type="Pfam" id="PF00109">
    <property type="entry name" value="ketoacyl-synt"/>
    <property type="match status" value="1"/>
</dbReference>
<evidence type="ECO:0000313" key="7">
    <source>
        <dbReference type="Proteomes" id="UP001518140"/>
    </source>
</evidence>
<dbReference type="CDD" id="cd00833">
    <property type="entry name" value="PKS"/>
    <property type="match status" value="1"/>
</dbReference>
<dbReference type="Pfam" id="PF02801">
    <property type="entry name" value="Ketoacyl-synt_C"/>
    <property type="match status" value="1"/>
</dbReference>
<dbReference type="Proteomes" id="UP001518140">
    <property type="component" value="Unassembled WGS sequence"/>
</dbReference>
<comment type="cofactor">
    <cofactor evidence="1">
        <name>pantetheine 4'-phosphate</name>
        <dbReference type="ChEBI" id="CHEBI:47942"/>
    </cofactor>
</comment>
<gene>
    <name evidence="6" type="ORF">G6048_47985</name>
</gene>
<dbReference type="InterPro" id="IPR016039">
    <property type="entry name" value="Thiolase-like"/>
</dbReference>
<dbReference type="PANTHER" id="PTHR43775:SF51">
    <property type="entry name" value="INACTIVE PHENOLPHTHIOCEROL SYNTHESIS POLYKETIDE SYNTHASE TYPE I PKS1-RELATED"/>
    <property type="match status" value="1"/>
</dbReference>
<dbReference type="PROSITE" id="PS52004">
    <property type="entry name" value="KS3_2"/>
    <property type="match status" value="1"/>
</dbReference>
<dbReference type="PANTHER" id="PTHR43775">
    <property type="entry name" value="FATTY ACID SYNTHASE"/>
    <property type="match status" value="1"/>
</dbReference>
<protein>
    <submittedName>
        <fullName evidence="6">Polyketide synthase</fullName>
    </submittedName>
</protein>
<keyword evidence="7" id="KW-1185">Reference proteome</keyword>
<evidence type="ECO:0000259" key="5">
    <source>
        <dbReference type="PROSITE" id="PS52004"/>
    </source>
</evidence>
<organism evidence="6 7">
    <name type="scientific">Streptomyces ureilyticus</name>
    <dbReference type="NCBI Taxonomy" id="1775131"/>
    <lineage>
        <taxon>Bacteria</taxon>
        <taxon>Bacillati</taxon>
        <taxon>Actinomycetota</taxon>
        <taxon>Actinomycetes</taxon>
        <taxon>Kitasatosporales</taxon>
        <taxon>Streptomycetaceae</taxon>
        <taxon>Streptomyces</taxon>
    </lineage>
</organism>
<sequence>MRSRRGELVTDASTSQIVGALRASLKEAERLRAQNQQLEAAAREPIAIVGMACRYAGGVNSPEDLWQLVHEGRDAVSAIPEDRGWDVDGLYDPDPDTPGTTYVREGGFLQDVADFDADFFAVPPREALAMDPQQRLLLETTHEAVERAGIATRSLRGKHVGVFYGAGWSDYVTRLPRQPEEADGYFVTGSTSSVISGRVSYAFGFEGPAVTVDTACSSSLVTIHLATQALRAGECSLALAGGATVMASPKVFTEFSRMRGLAKDGRCKAFSARADGFGPAEGVGVLLLERLSDARRNGHRVLAVVRGSAVNQDGASSGLTAPNGPSQQRVIRAALESARLAAADVDVVEAHGTGTALGDPIEAQALLATYGQDRPVDRPLWLGSVKSNIAHTQAAAGVA</sequence>
<dbReference type="InterPro" id="IPR018201">
    <property type="entry name" value="Ketoacyl_synth_AS"/>
</dbReference>
<dbReference type="InterPro" id="IPR014030">
    <property type="entry name" value="Ketoacyl_synth_N"/>
</dbReference>
<dbReference type="SUPFAM" id="SSF53901">
    <property type="entry name" value="Thiolase-like"/>
    <property type="match status" value="1"/>
</dbReference>
<evidence type="ECO:0000256" key="3">
    <source>
        <dbReference type="ARBA" id="ARBA00023268"/>
    </source>
</evidence>
<dbReference type="InterPro" id="IPR014031">
    <property type="entry name" value="Ketoacyl_synth_C"/>
</dbReference>
<dbReference type="InterPro" id="IPR050091">
    <property type="entry name" value="PKS_NRPS_Biosynth_Enz"/>
</dbReference>
<feature type="domain" description="Ketosynthase family 3 (KS3)" evidence="5">
    <location>
        <begin position="43"/>
        <end position="399"/>
    </location>
</feature>
<dbReference type="InterPro" id="IPR015083">
    <property type="entry name" value="NorB/c/GfsB-D-like_docking"/>
</dbReference>
<evidence type="ECO:0000313" key="6">
    <source>
        <dbReference type="EMBL" id="NGO49472.1"/>
    </source>
</evidence>
<dbReference type="Gene3D" id="3.40.47.10">
    <property type="match status" value="1"/>
</dbReference>
<proteinExistence type="predicted"/>